<evidence type="ECO:0000313" key="6">
    <source>
        <dbReference type="Proteomes" id="UP000053240"/>
    </source>
</evidence>
<evidence type="ECO:0000313" key="5">
    <source>
        <dbReference type="EMBL" id="KPJ11641.1"/>
    </source>
</evidence>
<dbReference type="GO" id="GO:0016491">
    <property type="term" value="F:oxidoreductase activity"/>
    <property type="evidence" value="ECO:0007669"/>
    <property type="project" value="UniProtKB-KW"/>
</dbReference>
<proteinExistence type="inferred from homology"/>
<dbReference type="PROSITE" id="PS00062">
    <property type="entry name" value="ALDOKETO_REDUCTASE_2"/>
    <property type="match status" value="2"/>
</dbReference>
<sequence length="622" mass="70328">MNQAFEETVSPYFLADFKKKEIAGASRAPCVELNDGNLMPIVALGTGRGTAKENESVDEVRKSVFWALEAGYRHIDTAAVYDDEEQVGQGIAEAIQKNIVTREDIFVTTKLWNDKHRREQVVPALQESLRRLGLDYVDLYLIHFPVSTKEDGSADSVDYLETWKGMEDAKQLGLVKSIGVSNFNIKQLQRLMANSYTRPVVNEVEVSPTFTQESMVAFCRQNGIVVMGYSPFGFFVGRDSTTQIDKSALLQIADKYGKSFGQVILRYLIERGVVPIPKSTNQKRIVQNIDLFDFSLTEQEVALISGYNTNKKTLTWALQAPVTLLNDGNKMPILALGTAGSKDDISRMRQAVYWAIEAGYRHIDTAEFYRDEVEVGLGIADAIKKGLVTREDLFVTTKLWNNHHARSAVIPALQESLKRLGLNYVDLYLVHSPIAIKDDGTAEDIDYLETWRGMEDAKKRGLAKSIGVSNFNSEQISRIIKECEVKPAVNQIEVNPTLSQEPLIAYCRSVDVAVMSYSPFGFMVSRWKQDTPPPRFDDPELIKIAQKYGKSTGQIILRYLIDRGTTPIPKSTSKDRIIQNIDIFDFSLTDEEIDSIKKFNKNIRVYDFIEWKDHPYYAFNKP</sequence>
<dbReference type="Gene3D" id="3.20.20.100">
    <property type="entry name" value="NADP-dependent oxidoreductase domain"/>
    <property type="match status" value="2"/>
</dbReference>
<dbReference type="Pfam" id="PF00248">
    <property type="entry name" value="Aldo_ket_red"/>
    <property type="match status" value="2"/>
</dbReference>
<evidence type="ECO:0000256" key="2">
    <source>
        <dbReference type="ARBA" id="ARBA00022857"/>
    </source>
</evidence>
<organism evidence="5 6">
    <name type="scientific">Papilio machaon</name>
    <name type="common">Old World swallowtail butterfly</name>
    <dbReference type="NCBI Taxonomy" id="76193"/>
    <lineage>
        <taxon>Eukaryota</taxon>
        <taxon>Metazoa</taxon>
        <taxon>Ecdysozoa</taxon>
        <taxon>Arthropoda</taxon>
        <taxon>Hexapoda</taxon>
        <taxon>Insecta</taxon>
        <taxon>Pterygota</taxon>
        <taxon>Neoptera</taxon>
        <taxon>Endopterygota</taxon>
        <taxon>Lepidoptera</taxon>
        <taxon>Glossata</taxon>
        <taxon>Ditrysia</taxon>
        <taxon>Papilionoidea</taxon>
        <taxon>Papilionidae</taxon>
        <taxon>Papilioninae</taxon>
        <taxon>Papilio</taxon>
    </lineage>
</organism>
<dbReference type="CDD" id="cd19116">
    <property type="entry name" value="AKR_AKR2E1-5"/>
    <property type="match status" value="2"/>
</dbReference>
<dbReference type="Proteomes" id="UP000053240">
    <property type="component" value="Unassembled WGS sequence"/>
</dbReference>
<evidence type="ECO:0000256" key="1">
    <source>
        <dbReference type="ARBA" id="ARBA00007905"/>
    </source>
</evidence>
<evidence type="ECO:0000259" key="4">
    <source>
        <dbReference type="Pfam" id="PF00248"/>
    </source>
</evidence>
<dbReference type="AlphaFoldDB" id="A0A194R6Z8"/>
<dbReference type="SUPFAM" id="SSF51430">
    <property type="entry name" value="NAD(P)-linked oxidoreductase"/>
    <property type="match status" value="2"/>
</dbReference>
<keyword evidence="2" id="KW-0521">NADP</keyword>
<gene>
    <name evidence="5" type="ORF">RR48_08383</name>
</gene>
<dbReference type="EMBL" id="KQ460878">
    <property type="protein sequence ID" value="KPJ11641.1"/>
    <property type="molecule type" value="Genomic_DNA"/>
</dbReference>
<dbReference type="FunFam" id="3.20.20.100:FF:000013">
    <property type="entry name" value="NADPH-dependent codeinone reductase 1-1"/>
    <property type="match status" value="1"/>
</dbReference>
<dbReference type="InParanoid" id="A0A194R6Z8"/>
<name>A0A194R6Z8_PAPMA</name>
<feature type="domain" description="NADP-dependent oxidoreductase" evidence="4">
    <location>
        <begin position="347"/>
        <end position="600"/>
    </location>
</feature>
<dbReference type="PROSITE" id="PS00063">
    <property type="entry name" value="ALDOKETO_REDUCTASE_3"/>
    <property type="match status" value="2"/>
</dbReference>
<keyword evidence="3" id="KW-0560">Oxidoreductase</keyword>
<reference evidence="5 6" key="1">
    <citation type="journal article" date="2015" name="Nat. Commun.">
        <title>Outbred genome sequencing and CRISPR/Cas9 gene editing in butterflies.</title>
        <authorList>
            <person name="Li X."/>
            <person name="Fan D."/>
            <person name="Zhang W."/>
            <person name="Liu G."/>
            <person name="Zhang L."/>
            <person name="Zhao L."/>
            <person name="Fang X."/>
            <person name="Chen L."/>
            <person name="Dong Y."/>
            <person name="Chen Y."/>
            <person name="Ding Y."/>
            <person name="Zhao R."/>
            <person name="Feng M."/>
            <person name="Zhu Y."/>
            <person name="Feng Y."/>
            <person name="Jiang X."/>
            <person name="Zhu D."/>
            <person name="Xiang H."/>
            <person name="Feng X."/>
            <person name="Li S."/>
            <person name="Wang J."/>
            <person name="Zhang G."/>
            <person name="Kronforst M.R."/>
            <person name="Wang W."/>
        </authorList>
    </citation>
    <scope>NUCLEOTIDE SEQUENCE [LARGE SCALE GENOMIC DNA]</scope>
    <source>
        <strain evidence="5">Ya'a_city_454_Pm</strain>
        <tissue evidence="5">Whole body</tissue>
    </source>
</reference>
<dbReference type="PANTHER" id="PTHR11732">
    <property type="entry name" value="ALDO/KETO REDUCTASE"/>
    <property type="match status" value="1"/>
</dbReference>
<dbReference type="STRING" id="76193.A0A194R6Z8"/>
<dbReference type="InterPro" id="IPR018170">
    <property type="entry name" value="Aldo/ket_reductase_CS"/>
</dbReference>
<accession>A0A194R6Z8</accession>
<dbReference type="InterPro" id="IPR044488">
    <property type="entry name" value="AKR2E"/>
</dbReference>
<feature type="domain" description="NADP-dependent oxidoreductase" evidence="4">
    <location>
        <begin position="44"/>
        <end position="305"/>
    </location>
</feature>
<dbReference type="InterPro" id="IPR020471">
    <property type="entry name" value="AKR"/>
</dbReference>
<evidence type="ECO:0000256" key="3">
    <source>
        <dbReference type="ARBA" id="ARBA00023002"/>
    </source>
</evidence>
<dbReference type="FunFam" id="3.20.20.100:FF:000006">
    <property type="entry name" value="Aldo-keto reductase family 1 member A1"/>
    <property type="match status" value="1"/>
</dbReference>
<protein>
    <submittedName>
        <fullName evidence="5">Prostaglandin F synthase 1</fullName>
    </submittedName>
</protein>
<keyword evidence="6" id="KW-1185">Reference proteome</keyword>
<dbReference type="PROSITE" id="PS00798">
    <property type="entry name" value="ALDOKETO_REDUCTASE_1"/>
    <property type="match status" value="2"/>
</dbReference>
<dbReference type="InterPro" id="IPR023210">
    <property type="entry name" value="NADP_OxRdtase_dom"/>
</dbReference>
<dbReference type="PRINTS" id="PR00069">
    <property type="entry name" value="ALDKETRDTASE"/>
</dbReference>
<dbReference type="InterPro" id="IPR036812">
    <property type="entry name" value="NAD(P)_OxRdtase_dom_sf"/>
</dbReference>
<comment type="similarity">
    <text evidence="1">Belongs to the aldo/keto reductase family.</text>
</comment>